<dbReference type="Proteomes" id="UP000289954">
    <property type="component" value="Unassembled WGS sequence"/>
</dbReference>
<feature type="chain" id="PRO_5038754752" description="Lipoprotein" evidence="2">
    <location>
        <begin position="22"/>
        <end position="209"/>
    </location>
</feature>
<dbReference type="PROSITE" id="PS51257">
    <property type="entry name" value="PROKAR_LIPOPROTEIN"/>
    <property type="match status" value="1"/>
</dbReference>
<accession>A0A402DVA0</accession>
<evidence type="ECO:0000313" key="3">
    <source>
        <dbReference type="EMBL" id="GCE78053.1"/>
    </source>
</evidence>
<dbReference type="OrthoDB" id="4827228at2"/>
<gene>
    <name evidence="3" type="ORF">CBZ_31090</name>
</gene>
<dbReference type="AlphaFoldDB" id="A0A402DVA0"/>
<evidence type="ECO:0000256" key="1">
    <source>
        <dbReference type="SAM" id="MobiDB-lite"/>
    </source>
</evidence>
<evidence type="ECO:0008006" key="5">
    <source>
        <dbReference type="Google" id="ProtNLM"/>
    </source>
</evidence>
<keyword evidence="2" id="KW-0732">Signal</keyword>
<proteinExistence type="predicted"/>
<name>A0A402DVA0_9CELL</name>
<organism evidence="3 4">
    <name type="scientific">Cellulomonas biazotea</name>
    <dbReference type="NCBI Taxonomy" id="1709"/>
    <lineage>
        <taxon>Bacteria</taxon>
        <taxon>Bacillati</taxon>
        <taxon>Actinomycetota</taxon>
        <taxon>Actinomycetes</taxon>
        <taxon>Micrococcales</taxon>
        <taxon>Cellulomonadaceae</taxon>
        <taxon>Cellulomonas</taxon>
    </lineage>
</organism>
<evidence type="ECO:0000313" key="4">
    <source>
        <dbReference type="Proteomes" id="UP000289954"/>
    </source>
</evidence>
<feature type="region of interest" description="Disordered" evidence="1">
    <location>
        <begin position="26"/>
        <end position="47"/>
    </location>
</feature>
<feature type="compositionally biased region" description="Polar residues" evidence="1">
    <location>
        <begin position="30"/>
        <end position="41"/>
    </location>
</feature>
<reference evidence="3 4" key="1">
    <citation type="submission" date="2019-01" db="EMBL/GenBank/DDBJ databases">
        <title>Draft genome sequence of Cellulomonas takizawaensis strain TKZ-21.</title>
        <authorList>
            <person name="Yamamura H."/>
            <person name="Hayashi T."/>
            <person name="Hamada M."/>
            <person name="Serisawa Y."/>
            <person name="Matsuyama K."/>
            <person name="Nakagawa Y."/>
            <person name="Otoguro M."/>
            <person name="Yanagida F."/>
            <person name="Hayakawa M."/>
        </authorList>
    </citation>
    <scope>NUCLEOTIDE SEQUENCE [LARGE SCALE GENOMIC DNA]</scope>
    <source>
        <strain evidence="3 4">NBRC12680</strain>
    </source>
</reference>
<evidence type="ECO:0000256" key="2">
    <source>
        <dbReference type="SAM" id="SignalP"/>
    </source>
</evidence>
<keyword evidence="4" id="KW-1185">Reference proteome</keyword>
<dbReference type="EMBL" id="BIMR01000300">
    <property type="protein sequence ID" value="GCE78053.1"/>
    <property type="molecule type" value="Genomic_DNA"/>
</dbReference>
<comment type="caution">
    <text evidence="3">The sequence shown here is derived from an EMBL/GenBank/DDBJ whole genome shotgun (WGS) entry which is preliminary data.</text>
</comment>
<feature type="signal peptide" evidence="2">
    <location>
        <begin position="1"/>
        <end position="21"/>
    </location>
</feature>
<protein>
    <recommendedName>
        <fullName evidence="5">Lipoprotein</fullName>
    </recommendedName>
</protein>
<dbReference type="RefSeq" id="WP_130782689.1">
    <property type="nucleotide sequence ID" value="NZ_BIMR01000300.1"/>
</dbReference>
<sequence>MNRTTRIGGLAALALVVALVAGCTGEDDPNTSPSSGTSATQGGDDPTAMTREELQDAVFEGDLGTSTVLGSVEGAVPDPAKTLPARIDVTSVTADEVSTVVRFTLANLEDTDPLVQLSAFNEFRPLAGDIRDVAIVDTTASLRLRPYVGYQGEVGQDAGICTCSDAPLQMSRVGQFLSATFPPLDPSTTEISVEIPGFPAVENVAVTRR</sequence>